<dbReference type="Gene3D" id="1.20.120.430">
    <property type="entry name" value="tRNA modification GTPase MnmE domain 2"/>
    <property type="match status" value="1"/>
</dbReference>
<keyword evidence="5 10" id="KW-0547">Nucleotide-binding</keyword>
<reference evidence="13 15" key="1">
    <citation type="submission" date="2017-05" db="EMBL/GenBank/DDBJ databases">
        <title>Genome sequence of Pediococcus pentosaceus strain SRCM100892.</title>
        <authorList>
            <person name="Cho S.H."/>
        </authorList>
    </citation>
    <scope>NUCLEOTIDE SEQUENCE [LARGE SCALE GENOMIC DNA]</scope>
    <source>
        <strain evidence="13 15">SRCM100892</strain>
    </source>
</reference>
<feature type="binding site" evidence="10">
    <location>
        <position position="239"/>
    </location>
    <ligand>
        <name>Mg(2+)</name>
        <dbReference type="ChEBI" id="CHEBI:18420"/>
    </ligand>
</feature>
<feature type="binding site" evidence="10">
    <location>
        <position position="235"/>
    </location>
    <ligand>
        <name>K(+)</name>
        <dbReference type="ChEBI" id="CHEBI:29103"/>
    </ligand>
</feature>
<dbReference type="Pfam" id="PF01926">
    <property type="entry name" value="MMR_HSR1"/>
    <property type="match status" value="1"/>
</dbReference>
<feature type="binding site" evidence="10">
    <location>
        <position position="128"/>
    </location>
    <ligand>
        <name>(6S)-5-formyl-5,6,7,8-tetrahydrofolate</name>
        <dbReference type="ChEBI" id="CHEBI:57457"/>
    </ligand>
</feature>
<feature type="binding site" evidence="10">
    <location>
        <begin position="254"/>
        <end position="260"/>
    </location>
    <ligand>
        <name>GTP</name>
        <dbReference type="ChEBI" id="CHEBI:37565"/>
    </ligand>
</feature>
<dbReference type="InterPro" id="IPR006073">
    <property type="entry name" value="GTP-bd"/>
</dbReference>
<dbReference type="InterPro" id="IPR018948">
    <property type="entry name" value="GTP-bd_TrmE_N"/>
</dbReference>
<feature type="domain" description="TrmE-type G" evidence="12">
    <location>
        <begin position="225"/>
        <end position="384"/>
    </location>
</feature>
<dbReference type="GO" id="GO:0030488">
    <property type="term" value="P:tRNA methylation"/>
    <property type="evidence" value="ECO:0007669"/>
    <property type="project" value="TreeGrafter"/>
</dbReference>
<keyword evidence="4 10" id="KW-0479">Metal-binding</keyword>
<dbReference type="RefSeq" id="WP_061812231.1">
    <property type="nucleotide sequence ID" value="NZ_CAKMAM010000002.1"/>
</dbReference>
<dbReference type="GO" id="GO:0046872">
    <property type="term" value="F:metal ion binding"/>
    <property type="evidence" value="ECO:0007669"/>
    <property type="project" value="UniProtKB-KW"/>
</dbReference>
<dbReference type="PANTHER" id="PTHR42714:SF2">
    <property type="entry name" value="TRNA MODIFICATION GTPASE GTPBP3, MITOCHONDRIAL"/>
    <property type="match status" value="1"/>
</dbReference>
<proteinExistence type="inferred from homology"/>
<feature type="binding site" evidence="10">
    <location>
        <position position="27"/>
    </location>
    <ligand>
        <name>(6S)-5-formyl-5,6,7,8-tetrahydrofolate</name>
        <dbReference type="ChEBI" id="CHEBI:57457"/>
    </ligand>
</feature>
<keyword evidence="2 10" id="KW-0963">Cytoplasm</keyword>
<dbReference type="SUPFAM" id="SSF116878">
    <property type="entry name" value="TrmE connector domain"/>
    <property type="match status" value="1"/>
</dbReference>
<dbReference type="EC" id="3.6.-.-" evidence="10"/>
<name>A0A1Y0VT09_PEDPE</name>
<dbReference type="NCBIfam" id="TIGR00450">
    <property type="entry name" value="mnmE_trmE_thdF"/>
    <property type="match status" value="1"/>
</dbReference>
<keyword evidence="9 10" id="KW-0342">GTP-binding</keyword>
<keyword evidence="6 10" id="KW-0378">Hydrolase</keyword>
<comment type="function">
    <text evidence="10">Exhibits a very high intrinsic GTPase hydrolysis rate. Involved in the addition of a carboxymethylaminomethyl (cmnm) group at the wobble position (U34) of certain tRNAs, forming tRNA-cmnm(5)s(2)U34.</text>
</comment>
<dbReference type="AlphaFoldDB" id="A0A1Y0VT09"/>
<dbReference type="CDD" id="cd04164">
    <property type="entry name" value="trmE"/>
    <property type="match status" value="1"/>
</dbReference>
<organism evidence="13 15">
    <name type="scientific">Pediococcus pentosaceus</name>
    <dbReference type="NCBI Taxonomy" id="1255"/>
    <lineage>
        <taxon>Bacteria</taxon>
        <taxon>Bacillati</taxon>
        <taxon>Bacillota</taxon>
        <taxon>Bacilli</taxon>
        <taxon>Lactobacillales</taxon>
        <taxon>Lactobacillaceae</taxon>
        <taxon>Pediococcus</taxon>
    </lineage>
</organism>
<evidence type="ECO:0000259" key="12">
    <source>
        <dbReference type="PROSITE" id="PS51709"/>
    </source>
</evidence>
<evidence type="ECO:0000256" key="6">
    <source>
        <dbReference type="ARBA" id="ARBA00022801"/>
    </source>
</evidence>
<dbReference type="SUPFAM" id="SSF52540">
    <property type="entry name" value="P-loop containing nucleoside triphosphate hydrolases"/>
    <property type="match status" value="1"/>
</dbReference>
<feature type="binding site" evidence="10">
    <location>
        <begin position="235"/>
        <end position="240"/>
    </location>
    <ligand>
        <name>GTP</name>
        <dbReference type="ChEBI" id="CHEBI:37565"/>
    </ligand>
</feature>
<dbReference type="PANTHER" id="PTHR42714">
    <property type="entry name" value="TRNA MODIFICATION GTPASE GTPBP3"/>
    <property type="match status" value="1"/>
</dbReference>
<feature type="binding site" evidence="10">
    <location>
        <position position="89"/>
    </location>
    <ligand>
        <name>(6S)-5-formyl-5,6,7,8-tetrahydrofolate</name>
        <dbReference type="ChEBI" id="CHEBI:57457"/>
    </ligand>
</feature>
<dbReference type="InterPro" id="IPR027417">
    <property type="entry name" value="P-loop_NTPase"/>
</dbReference>
<dbReference type="Pfam" id="PF12631">
    <property type="entry name" value="MnmE_helical"/>
    <property type="match status" value="1"/>
</dbReference>
<keyword evidence="3 10" id="KW-0819">tRNA processing</keyword>
<evidence type="ECO:0000256" key="5">
    <source>
        <dbReference type="ARBA" id="ARBA00022741"/>
    </source>
</evidence>
<evidence type="ECO:0000256" key="1">
    <source>
        <dbReference type="ARBA" id="ARBA00011043"/>
    </source>
</evidence>
<evidence type="ECO:0000313" key="14">
    <source>
        <dbReference type="EMBL" id="WEA56485.1"/>
    </source>
</evidence>
<keyword evidence="7 10" id="KW-0460">Magnesium</keyword>
<dbReference type="Gene3D" id="3.30.1360.120">
    <property type="entry name" value="Probable tRNA modification gtpase trme, domain 1"/>
    <property type="match status" value="1"/>
</dbReference>
<dbReference type="InterPro" id="IPR005225">
    <property type="entry name" value="Small_GTP-bd"/>
</dbReference>
<dbReference type="InterPro" id="IPR025867">
    <property type="entry name" value="MnmE_helical"/>
</dbReference>
<evidence type="ECO:0000313" key="15">
    <source>
        <dbReference type="Proteomes" id="UP000196118"/>
    </source>
</evidence>
<dbReference type="InterPro" id="IPR027266">
    <property type="entry name" value="TrmE/GcvT-like"/>
</dbReference>
<feature type="binding site" evidence="10">
    <location>
        <position position="259"/>
    </location>
    <ligand>
        <name>K(+)</name>
        <dbReference type="ChEBI" id="CHEBI:29103"/>
    </ligand>
</feature>
<evidence type="ECO:0000313" key="16">
    <source>
        <dbReference type="Proteomes" id="UP001214131"/>
    </source>
</evidence>
<dbReference type="GO" id="GO:0002098">
    <property type="term" value="P:tRNA wobble uridine modification"/>
    <property type="evidence" value="ECO:0007669"/>
    <property type="project" value="TreeGrafter"/>
</dbReference>
<dbReference type="InterPro" id="IPR004520">
    <property type="entry name" value="GTPase_MnmE"/>
</dbReference>
<feature type="binding site" evidence="10">
    <location>
        <position position="260"/>
    </location>
    <ligand>
        <name>Mg(2+)</name>
        <dbReference type="ChEBI" id="CHEBI:18420"/>
    </ligand>
</feature>
<feature type="binding site" evidence="10">
    <location>
        <position position="464"/>
    </location>
    <ligand>
        <name>(6S)-5-formyl-5,6,7,8-tetrahydrofolate</name>
        <dbReference type="ChEBI" id="CHEBI:57457"/>
    </ligand>
</feature>
<gene>
    <name evidence="10 13" type="primary">mnmE</name>
    <name evidence="10" type="synonym">trmE</name>
    <name evidence="14" type="ORF">PWB86_04600</name>
    <name evidence="13" type="ORF">S100892_00152</name>
</gene>
<comment type="subunit">
    <text evidence="10">Homodimer. Heterotetramer of two MnmE and two MnmG subunits.</text>
</comment>
<dbReference type="InterPro" id="IPR027368">
    <property type="entry name" value="MnmE_dom2"/>
</dbReference>
<evidence type="ECO:0000256" key="11">
    <source>
        <dbReference type="RuleBase" id="RU003313"/>
    </source>
</evidence>
<dbReference type="PROSITE" id="PS51709">
    <property type="entry name" value="G_TRME"/>
    <property type="match status" value="1"/>
</dbReference>
<dbReference type="Gene3D" id="3.40.50.300">
    <property type="entry name" value="P-loop containing nucleotide triphosphate hydrolases"/>
    <property type="match status" value="1"/>
</dbReference>
<reference evidence="14 16" key="2">
    <citation type="submission" date="2023-02" db="EMBL/GenBank/DDBJ databases">
        <title>Comparative genomics and fermentation flavor characterization of five lactic acid bacteria reveal flavor biosynthesis metabolic pathways in fermented muskmelon puree.</title>
        <authorList>
            <person name="Yuan L."/>
            <person name="Li M."/>
            <person name="Xu X."/>
            <person name="Lao F."/>
            <person name="Wu J."/>
        </authorList>
    </citation>
    <scope>NUCLEOTIDE SEQUENCE [LARGE SCALE GENOMIC DNA]</scope>
    <source>
        <strain evidence="14 16">Ca-4</strain>
    </source>
</reference>
<comment type="subcellular location">
    <subcellularLocation>
        <location evidence="10">Cytoplasm</location>
    </subcellularLocation>
</comment>
<evidence type="ECO:0000256" key="3">
    <source>
        <dbReference type="ARBA" id="ARBA00022694"/>
    </source>
</evidence>
<accession>A0A1Y0VT09</accession>
<sequence length="464" mass="51129">MQTVSTEFDTIAAISTPPGEGGISIIRISGVDALKTASQIYRGKDLNKVNSHTINYGHIIDPENGNEVDEVMVSVMRAPHTYTKEDIVEINCHGGIVATNRILQIILGLDARLAKPGEFTERAFLNGRIDLSQAEAVMDLIRAKTDQSMKVALDQLDGNLSHLITNLRQNILDVLAQVEVNIDYPEYDDVETMTARLLKEKAIEVKAKIQQLLSTAKQGKVLRDGLATAIIGHPNVGKSSILNHLLHEDKAIVTDVAGTTRDVIEEYVNVQGVPLKLVDTAGIHETEDKVEKIGVDRSRKALSQADLVILVLDSSVPLRDEDRELLRETNHMQRIVVLNKSDLEVKINLNELQEYVDDKEIIKSSAVSPLGTKDLEDRIAAMFFAGSIENTSNNIMVTNARHIGLLKQADTALDAVLEGIETGMPVDLVQIDMTRAWDLLGEITGDSYQDELLDQLFSQFCLGK</sequence>
<protein>
    <recommendedName>
        <fullName evidence="10">tRNA modification GTPase MnmE</fullName>
        <ecNumber evidence="10">3.6.-.-</ecNumber>
    </recommendedName>
</protein>
<dbReference type="NCBIfam" id="TIGR00231">
    <property type="entry name" value="small_GTP"/>
    <property type="match status" value="1"/>
</dbReference>
<feature type="binding site" evidence="10">
    <location>
        <position position="256"/>
    </location>
    <ligand>
        <name>K(+)</name>
        <dbReference type="ChEBI" id="CHEBI:29103"/>
    </ligand>
</feature>
<dbReference type="Proteomes" id="UP000196118">
    <property type="component" value="Chromosome"/>
</dbReference>
<evidence type="ECO:0000256" key="8">
    <source>
        <dbReference type="ARBA" id="ARBA00022958"/>
    </source>
</evidence>
<dbReference type="FunFam" id="3.30.1360.120:FF:000003">
    <property type="entry name" value="tRNA modification GTPase MnmE"/>
    <property type="match status" value="1"/>
</dbReference>
<dbReference type="FunFam" id="3.40.50.300:FF:000494">
    <property type="entry name" value="tRNA modification GTPase MnmE"/>
    <property type="match status" value="1"/>
</dbReference>
<evidence type="ECO:0000256" key="10">
    <source>
        <dbReference type="HAMAP-Rule" id="MF_00379"/>
    </source>
</evidence>
<dbReference type="GO" id="GO:0005829">
    <property type="term" value="C:cytosol"/>
    <property type="evidence" value="ECO:0007669"/>
    <property type="project" value="TreeGrafter"/>
</dbReference>
<comment type="cofactor">
    <cofactor evidence="10">
        <name>K(+)</name>
        <dbReference type="ChEBI" id="CHEBI:29103"/>
    </cofactor>
    <text evidence="10">Binds 1 potassium ion per subunit.</text>
</comment>
<feature type="binding site" evidence="10">
    <location>
        <position position="254"/>
    </location>
    <ligand>
        <name>K(+)</name>
        <dbReference type="ChEBI" id="CHEBI:29103"/>
    </ligand>
</feature>
<evidence type="ECO:0000256" key="2">
    <source>
        <dbReference type="ARBA" id="ARBA00022490"/>
    </source>
</evidence>
<dbReference type="NCBIfam" id="NF003661">
    <property type="entry name" value="PRK05291.1-3"/>
    <property type="match status" value="1"/>
</dbReference>
<evidence type="ECO:0000256" key="9">
    <source>
        <dbReference type="ARBA" id="ARBA00023134"/>
    </source>
</evidence>
<dbReference type="GO" id="GO:0003924">
    <property type="term" value="F:GTPase activity"/>
    <property type="evidence" value="ECO:0007669"/>
    <property type="project" value="UniProtKB-UniRule"/>
</dbReference>
<dbReference type="InterPro" id="IPR031168">
    <property type="entry name" value="G_TrmE"/>
</dbReference>
<keyword evidence="8 10" id="KW-0630">Potassium</keyword>
<evidence type="ECO:0000313" key="13">
    <source>
        <dbReference type="EMBL" id="ARW18758.1"/>
    </source>
</evidence>
<dbReference type="Proteomes" id="UP001214131">
    <property type="component" value="Chromosome"/>
</dbReference>
<dbReference type="EMBL" id="CP118739">
    <property type="protein sequence ID" value="WEA56485.1"/>
    <property type="molecule type" value="Genomic_DNA"/>
</dbReference>
<dbReference type="CDD" id="cd14858">
    <property type="entry name" value="TrmE_N"/>
    <property type="match status" value="1"/>
</dbReference>
<dbReference type="GO" id="GO:0042802">
    <property type="term" value="F:identical protein binding"/>
    <property type="evidence" value="ECO:0007669"/>
    <property type="project" value="UniProtKB-ARBA"/>
</dbReference>
<dbReference type="HAMAP" id="MF_00379">
    <property type="entry name" value="GTPase_MnmE"/>
    <property type="match status" value="1"/>
</dbReference>
<dbReference type="GO" id="GO:0005525">
    <property type="term" value="F:GTP binding"/>
    <property type="evidence" value="ECO:0007669"/>
    <property type="project" value="UniProtKB-UniRule"/>
</dbReference>
<dbReference type="Pfam" id="PF10396">
    <property type="entry name" value="TrmE_N"/>
    <property type="match status" value="1"/>
</dbReference>
<dbReference type="EMBL" id="CP021474">
    <property type="protein sequence ID" value="ARW18758.1"/>
    <property type="molecule type" value="Genomic_DNA"/>
</dbReference>
<comment type="caution">
    <text evidence="10">Lacks conserved residue(s) required for the propagation of feature annotation.</text>
</comment>
<evidence type="ECO:0000256" key="4">
    <source>
        <dbReference type="ARBA" id="ARBA00022723"/>
    </source>
</evidence>
<evidence type="ECO:0000256" key="7">
    <source>
        <dbReference type="ARBA" id="ARBA00022842"/>
    </source>
</evidence>
<feature type="binding site" evidence="10">
    <location>
        <begin position="279"/>
        <end position="282"/>
    </location>
    <ligand>
        <name>GTP</name>
        <dbReference type="ChEBI" id="CHEBI:37565"/>
    </ligand>
</feature>
<comment type="similarity">
    <text evidence="1 10 11">Belongs to the TRAFAC class TrmE-Era-EngA-EngB-Septin-like GTPase superfamily. TrmE GTPase family.</text>
</comment>